<dbReference type="Proteomes" id="UP000715095">
    <property type="component" value="Unassembled WGS sequence"/>
</dbReference>
<accession>A0ABS2DVN5</accession>
<organism evidence="2 3">
    <name type="scientific">Sutterella massiliensis</name>
    <dbReference type="NCBI Taxonomy" id="1816689"/>
    <lineage>
        <taxon>Bacteria</taxon>
        <taxon>Pseudomonadati</taxon>
        <taxon>Pseudomonadota</taxon>
        <taxon>Betaproteobacteria</taxon>
        <taxon>Burkholderiales</taxon>
        <taxon>Sutterellaceae</taxon>
        <taxon>Sutterella</taxon>
    </lineage>
</organism>
<dbReference type="InterPro" id="IPR020945">
    <property type="entry name" value="DMSO/NO3_reduct_chaperone"/>
</dbReference>
<gene>
    <name evidence="2" type="ORF">H6A60_09920</name>
</gene>
<dbReference type="Pfam" id="PF02613">
    <property type="entry name" value="Nitrate_red_del"/>
    <property type="match status" value="1"/>
</dbReference>
<dbReference type="PANTHER" id="PTHR34227:SF1">
    <property type="entry name" value="DIMETHYL SULFOXIDE REDUCTASE CHAPERONE-RELATED"/>
    <property type="match status" value="1"/>
</dbReference>
<sequence length="229" mass="25083">MTNSQDLTALLEGRGNLYRLLSRLYIVEVDAAFLAALRSMTFPAGADEPRMAEGWQRLAKCLAGGDLGADPVETLAVDYARIFLSAGVTSGAAYPIESVYTSPEHLVMQDAWEAVCKAYREAGFEKDPKVDAHEDQLGLEFAFLAHLNDRMIDAVKIGDDAAYRRELAASKRFLTEHPMRWVADFARDVRKCPATDFYPAVSLVTEGFIAMDAALLEDLEKDAKAGAAA</sequence>
<reference evidence="2 3" key="1">
    <citation type="journal article" date="2021" name="Sci. Rep.">
        <title>The distribution of antibiotic resistance genes in chicken gut microbiota commensals.</title>
        <authorList>
            <person name="Juricova H."/>
            <person name="Matiasovicova J."/>
            <person name="Kubasova T."/>
            <person name="Cejkova D."/>
            <person name="Rychlik I."/>
        </authorList>
    </citation>
    <scope>NUCLEOTIDE SEQUENCE [LARGE SCALE GENOMIC DNA]</scope>
    <source>
        <strain evidence="2 3">An829</strain>
    </source>
</reference>
<keyword evidence="1" id="KW-0143">Chaperone</keyword>
<dbReference type="InterPro" id="IPR050289">
    <property type="entry name" value="TorD/DmsD_chaperones"/>
</dbReference>
<name>A0ABS2DVN5_9BURK</name>
<proteinExistence type="predicted"/>
<protein>
    <submittedName>
        <fullName evidence="2">Molecular chaperone TorD family protein</fullName>
    </submittedName>
</protein>
<dbReference type="PANTHER" id="PTHR34227">
    <property type="entry name" value="CHAPERONE PROTEIN YCDY"/>
    <property type="match status" value="1"/>
</dbReference>
<dbReference type="InterPro" id="IPR036411">
    <property type="entry name" value="TorD-like_sf"/>
</dbReference>
<dbReference type="SUPFAM" id="SSF89155">
    <property type="entry name" value="TorD-like"/>
    <property type="match status" value="1"/>
</dbReference>
<comment type="caution">
    <text evidence="2">The sequence shown here is derived from an EMBL/GenBank/DDBJ whole genome shotgun (WGS) entry which is preliminary data.</text>
</comment>
<evidence type="ECO:0000256" key="1">
    <source>
        <dbReference type="ARBA" id="ARBA00023186"/>
    </source>
</evidence>
<keyword evidence="3" id="KW-1185">Reference proteome</keyword>
<evidence type="ECO:0000313" key="3">
    <source>
        <dbReference type="Proteomes" id="UP000715095"/>
    </source>
</evidence>
<dbReference type="EMBL" id="JACJJC010000020">
    <property type="protein sequence ID" value="MBM6704798.1"/>
    <property type="molecule type" value="Genomic_DNA"/>
</dbReference>
<dbReference type="Gene3D" id="1.10.3480.10">
    <property type="entry name" value="TorD-like"/>
    <property type="match status" value="1"/>
</dbReference>
<dbReference type="RefSeq" id="WP_205104130.1">
    <property type="nucleotide sequence ID" value="NZ_JACJJC010000020.1"/>
</dbReference>
<evidence type="ECO:0000313" key="2">
    <source>
        <dbReference type="EMBL" id="MBM6704798.1"/>
    </source>
</evidence>